<dbReference type="PROSITE" id="PS51257">
    <property type="entry name" value="PROKAR_LIPOPROTEIN"/>
    <property type="match status" value="1"/>
</dbReference>
<gene>
    <name evidence="2" type="ORF">UFOPK2786_01760</name>
    <name evidence="3" type="ORF">UFOPK4061_00191</name>
</gene>
<accession>A0A6J6ULG8</accession>
<organism evidence="2">
    <name type="scientific">freshwater metagenome</name>
    <dbReference type="NCBI Taxonomy" id="449393"/>
    <lineage>
        <taxon>unclassified sequences</taxon>
        <taxon>metagenomes</taxon>
        <taxon>ecological metagenomes</taxon>
    </lineage>
</organism>
<evidence type="ECO:0000313" key="3">
    <source>
        <dbReference type="EMBL" id="CAB4998920.1"/>
    </source>
</evidence>
<protein>
    <submittedName>
        <fullName evidence="2">Unannotated protein</fullName>
    </submittedName>
</protein>
<evidence type="ECO:0000256" key="1">
    <source>
        <dbReference type="SAM" id="MobiDB-lite"/>
    </source>
</evidence>
<feature type="region of interest" description="Disordered" evidence="1">
    <location>
        <begin position="25"/>
        <end position="57"/>
    </location>
</feature>
<name>A0A6J6ULG8_9ZZZZ</name>
<evidence type="ECO:0000313" key="2">
    <source>
        <dbReference type="EMBL" id="CAB4759543.1"/>
    </source>
</evidence>
<dbReference type="AlphaFoldDB" id="A0A6J6ULG8"/>
<reference evidence="2" key="1">
    <citation type="submission" date="2020-05" db="EMBL/GenBank/DDBJ databases">
        <authorList>
            <person name="Chiriac C."/>
            <person name="Salcher M."/>
            <person name="Ghai R."/>
            <person name="Kavagutti S V."/>
        </authorList>
    </citation>
    <scope>NUCLEOTIDE SEQUENCE</scope>
</reference>
<proteinExistence type="predicted"/>
<dbReference type="EMBL" id="CAFBPD010000021">
    <property type="protein sequence ID" value="CAB4998920.1"/>
    <property type="molecule type" value="Genomic_DNA"/>
</dbReference>
<sequence>MTTRRMLTVGLLLVMSGLAGCSSPTTGTTGAAQDDVAAAGPQPPATAEDLGGQPAPPPIYPPAQSCTSAIADNAWTGSIGPNGYPTSQSYVSSIDVAVGSNCTQVTWLSTSVTPASGGGVLSSGSCFPSCLANPMTSQKIPSGKKDQAVLFYAGAVGTTVFQVQDATGTLGGTYTVNVVAQ</sequence>
<dbReference type="EMBL" id="CAEZYW010000341">
    <property type="protein sequence ID" value="CAB4759543.1"/>
    <property type="molecule type" value="Genomic_DNA"/>
</dbReference>